<evidence type="ECO:0000313" key="1">
    <source>
        <dbReference type="EMBL" id="KAJ9088226.1"/>
    </source>
</evidence>
<gene>
    <name evidence="1" type="ORF">DSO57_1025113</name>
</gene>
<organism evidence="1 2">
    <name type="scientific">Entomophthora muscae</name>
    <dbReference type="NCBI Taxonomy" id="34485"/>
    <lineage>
        <taxon>Eukaryota</taxon>
        <taxon>Fungi</taxon>
        <taxon>Fungi incertae sedis</taxon>
        <taxon>Zoopagomycota</taxon>
        <taxon>Entomophthoromycotina</taxon>
        <taxon>Entomophthoromycetes</taxon>
        <taxon>Entomophthorales</taxon>
        <taxon>Entomophthoraceae</taxon>
        <taxon>Entomophthora</taxon>
    </lineage>
</organism>
<sequence length="132" mass="14523">MIGIPVGFALVKFNLGALLHSIGERLPNEWIPDNNNDSTLTYEAVPESTHKQIKPADENSPANAIPTSPGASNYFIGSRGDEKLLTQEYYPVDNNVSAHETFQTAKQTQPQMIDVVFGSWGEHPGGHSRKYL</sequence>
<evidence type="ECO:0000313" key="2">
    <source>
        <dbReference type="Proteomes" id="UP001165960"/>
    </source>
</evidence>
<protein>
    <submittedName>
        <fullName evidence="1">Uncharacterized protein</fullName>
    </submittedName>
</protein>
<proteinExistence type="predicted"/>
<keyword evidence="2" id="KW-1185">Reference proteome</keyword>
<dbReference type="EMBL" id="QTSX02000139">
    <property type="protein sequence ID" value="KAJ9088226.1"/>
    <property type="molecule type" value="Genomic_DNA"/>
</dbReference>
<reference evidence="1" key="1">
    <citation type="submission" date="2022-04" db="EMBL/GenBank/DDBJ databases">
        <title>Genome of the entomopathogenic fungus Entomophthora muscae.</title>
        <authorList>
            <person name="Elya C."/>
            <person name="Lovett B.R."/>
            <person name="Lee E."/>
            <person name="Macias A.M."/>
            <person name="Hajek A.E."/>
            <person name="De Bivort B.L."/>
            <person name="Kasson M.T."/>
            <person name="De Fine Licht H.H."/>
            <person name="Stajich J.E."/>
        </authorList>
    </citation>
    <scope>NUCLEOTIDE SEQUENCE</scope>
    <source>
        <strain evidence="1">Berkeley</strain>
    </source>
</reference>
<dbReference type="Proteomes" id="UP001165960">
    <property type="component" value="Unassembled WGS sequence"/>
</dbReference>
<comment type="caution">
    <text evidence="1">The sequence shown here is derived from an EMBL/GenBank/DDBJ whole genome shotgun (WGS) entry which is preliminary data.</text>
</comment>
<accession>A0ACC2UP08</accession>
<name>A0ACC2UP08_9FUNG</name>